<feature type="region of interest" description="Disordered" evidence="1">
    <location>
        <begin position="450"/>
        <end position="487"/>
    </location>
</feature>
<keyword evidence="3" id="KW-0808">Transferase</keyword>
<dbReference type="PROSITE" id="PS51194">
    <property type="entry name" value="HELICASE_CTER"/>
    <property type="match status" value="1"/>
</dbReference>
<dbReference type="SMART" id="SM00490">
    <property type="entry name" value="HELICc"/>
    <property type="match status" value="1"/>
</dbReference>
<dbReference type="GO" id="GO:0008168">
    <property type="term" value="F:methyltransferase activity"/>
    <property type="evidence" value="ECO:0007669"/>
    <property type="project" value="UniProtKB-KW"/>
</dbReference>
<dbReference type="PANTHER" id="PTHR41313">
    <property type="entry name" value="ADENINE-SPECIFIC METHYLTRANSFERASE"/>
    <property type="match status" value="1"/>
</dbReference>
<dbReference type="GO" id="GO:0032259">
    <property type="term" value="P:methylation"/>
    <property type="evidence" value="ECO:0007669"/>
    <property type="project" value="UniProtKB-KW"/>
</dbReference>
<sequence>MLIATDYARKMSLDMRMVSDHPDNKASHCAVNIAKYYNQFNSQKGTQFVFSDLGTYKPGEWNVYSEIKRKLVEDHGIPAHEVRFIQEAKNDKQRKELINGMNEGKIRVLFGSTSMLGTGVNAQKRAVAVHHLDTPWRPSDLAQRDGRAIRKGNEIAKFFADNKVAVIIYAVEKSLDSYKFNLLYNKQLFIDQLKTNNLTKRTIDEGSMDEKSGMNFSEYVAILSGNTDLLDKAKLEKQIAGLESEKQAFNRSKSSAKFKVQDYMEMLQSTQSRLSRMSTDWENLQQRLQKRSDGTIENPVLLDGLPPNANPKQIGAKLNEIANKARTAGDYREIGNLYGFQLLVKTELPKDNSTLERVNRFFITGEGNIKYTYNNGLMAKDPETAEMNFLRALEKLPGFVKQEQEKIAEIQKDLPILQEVVNGTWAKESRLSELKTELAAVERKIQLSITPETKQDASEQAEKQNEAPKVQESIIRTKGVHSPRGVL</sequence>
<organism evidence="3 4">
    <name type="scientific">Sphingobacterium multivorum</name>
    <dbReference type="NCBI Taxonomy" id="28454"/>
    <lineage>
        <taxon>Bacteria</taxon>
        <taxon>Pseudomonadati</taxon>
        <taxon>Bacteroidota</taxon>
        <taxon>Sphingobacteriia</taxon>
        <taxon>Sphingobacteriales</taxon>
        <taxon>Sphingobacteriaceae</taxon>
        <taxon>Sphingobacterium</taxon>
    </lineage>
</organism>
<gene>
    <name evidence="3" type="ORF">NCTC11343_04603</name>
</gene>
<dbReference type="InterPro" id="IPR052933">
    <property type="entry name" value="DNA_Protect_Modify"/>
</dbReference>
<feature type="domain" description="Helicase C-terminal" evidence="2">
    <location>
        <begin position="32"/>
        <end position="199"/>
    </location>
</feature>
<dbReference type="GeneID" id="97179525"/>
<reference evidence="3 4" key="1">
    <citation type="submission" date="2018-06" db="EMBL/GenBank/DDBJ databases">
        <authorList>
            <consortium name="Pathogen Informatics"/>
            <person name="Doyle S."/>
        </authorList>
    </citation>
    <scope>NUCLEOTIDE SEQUENCE [LARGE SCALE GENOMIC DNA]</scope>
    <source>
        <strain evidence="3 4">NCTC11343</strain>
    </source>
</reference>
<evidence type="ECO:0000313" key="4">
    <source>
        <dbReference type="Proteomes" id="UP000251241"/>
    </source>
</evidence>
<dbReference type="Gene3D" id="3.40.50.300">
    <property type="entry name" value="P-loop containing nucleotide triphosphate hydrolases"/>
    <property type="match status" value="1"/>
</dbReference>
<dbReference type="InterPro" id="IPR027417">
    <property type="entry name" value="P-loop_NTPase"/>
</dbReference>
<dbReference type="SUPFAM" id="SSF52540">
    <property type="entry name" value="P-loop containing nucleoside triphosphate hydrolases"/>
    <property type="match status" value="1"/>
</dbReference>
<dbReference type="AlphaFoldDB" id="A0A2X2JKC5"/>
<protein>
    <submittedName>
        <fullName evidence="3">DNA methylase</fullName>
    </submittedName>
</protein>
<keyword evidence="3" id="KW-0489">Methyltransferase</keyword>
<dbReference type="Pfam" id="PF00271">
    <property type="entry name" value="Helicase_C"/>
    <property type="match status" value="1"/>
</dbReference>
<proteinExistence type="predicted"/>
<name>A0A2X2JKC5_SPHMU</name>
<accession>A0A2X2JKC5</accession>
<evidence type="ECO:0000259" key="2">
    <source>
        <dbReference type="PROSITE" id="PS51194"/>
    </source>
</evidence>
<dbReference type="Proteomes" id="UP000251241">
    <property type="component" value="Unassembled WGS sequence"/>
</dbReference>
<evidence type="ECO:0000256" key="1">
    <source>
        <dbReference type="SAM" id="MobiDB-lite"/>
    </source>
</evidence>
<dbReference type="EMBL" id="UAUU01000011">
    <property type="protein sequence ID" value="SPZ92596.1"/>
    <property type="molecule type" value="Genomic_DNA"/>
</dbReference>
<feature type="compositionally biased region" description="Basic and acidic residues" evidence="1">
    <location>
        <begin position="453"/>
        <end position="466"/>
    </location>
</feature>
<dbReference type="RefSeq" id="WP_239468825.1">
    <property type="nucleotide sequence ID" value="NZ_CP069793.1"/>
</dbReference>
<dbReference type="InterPro" id="IPR001650">
    <property type="entry name" value="Helicase_C-like"/>
</dbReference>
<evidence type="ECO:0000313" key="3">
    <source>
        <dbReference type="EMBL" id="SPZ92596.1"/>
    </source>
</evidence>
<dbReference type="PANTHER" id="PTHR41313:SF1">
    <property type="entry name" value="DNA METHYLASE ADENINE-SPECIFIC DOMAIN-CONTAINING PROTEIN"/>
    <property type="match status" value="1"/>
</dbReference>